<gene>
    <name evidence="1" type="ORF">CICLE_v10013574mg</name>
</gene>
<dbReference type="Proteomes" id="UP000030687">
    <property type="component" value="Unassembled WGS sequence"/>
</dbReference>
<sequence length="86" mass="9736">MQDRCGACIGCVCYRISFEEGDRAALQAFKSMICHGPQGIGNAWNDTSHFTELKGITWGRRHRSHNPRLDVKSMILICVNFESLIH</sequence>
<dbReference type="Gramene" id="ESR41522">
    <property type="protein sequence ID" value="ESR41522"/>
    <property type="gene ID" value="CICLE_v10013574mg"/>
</dbReference>
<dbReference type="AlphaFoldDB" id="V4SLH3"/>
<keyword evidence="2" id="KW-1185">Reference proteome</keyword>
<dbReference type="InParanoid" id="V4SLH3"/>
<reference evidence="1 2" key="1">
    <citation type="submission" date="2013-10" db="EMBL/GenBank/DDBJ databases">
        <authorList>
            <consortium name="International Citrus Genome Consortium"/>
            <person name="Jenkins J."/>
            <person name="Schmutz J."/>
            <person name="Prochnik S."/>
            <person name="Rokhsar D."/>
            <person name="Gmitter F."/>
            <person name="Ollitrault P."/>
            <person name="Machado M."/>
            <person name="Talon M."/>
            <person name="Wincker P."/>
            <person name="Jaillon O."/>
            <person name="Morgante M."/>
        </authorList>
    </citation>
    <scope>NUCLEOTIDE SEQUENCE</scope>
    <source>
        <strain evidence="2">cv. Clemenules</strain>
    </source>
</reference>
<name>V4SLH3_CITCL</name>
<dbReference type="EMBL" id="KI536861">
    <property type="protein sequence ID" value="ESR41522.1"/>
    <property type="molecule type" value="Genomic_DNA"/>
</dbReference>
<proteinExistence type="predicted"/>
<dbReference type="KEGG" id="cic:CICLE_v10013574mg"/>
<organism evidence="1 2">
    <name type="scientific">Citrus clementina</name>
    <name type="common">Clementine</name>
    <name type="synonym">Citrus deliciosa x Citrus sinensis</name>
    <dbReference type="NCBI Taxonomy" id="85681"/>
    <lineage>
        <taxon>Eukaryota</taxon>
        <taxon>Viridiplantae</taxon>
        <taxon>Streptophyta</taxon>
        <taxon>Embryophyta</taxon>
        <taxon>Tracheophyta</taxon>
        <taxon>Spermatophyta</taxon>
        <taxon>Magnoliopsida</taxon>
        <taxon>eudicotyledons</taxon>
        <taxon>Gunneridae</taxon>
        <taxon>Pentapetalae</taxon>
        <taxon>rosids</taxon>
        <taxon>malvids</taxon>
        <taxon>Sapindales</taxon>
        <taxon>Rutaceae</taxon>
        <taxon>Aurantioideae</taxon>
        <taxon>Citrus</taxon>
    </lineage>
</organism>
<evidence type="ECO:0000313" key="2">
    <source>
        <dbReference type="Proteomes" id="UP000030687"/>
    </source>
</evidence>
<protein>
    <submittedName>
        <fullName evidence="1">Uncharacterized protein</fullName>
    </submittedName>
</protein>
<evidence type="ECO:0000313" key="1">
    <source>
        <dbReference type="EMBL" id="ESR41522.1"/>
    </source>
</evidence>
<accession>V4SLH3</accession>